<dbReference type="PROSITE" id="PS51384">
    <property type="entry name" value="FAD_FR"/>
    <property type="match status" value="1"/>
</dbReference>
<comment type="caution">
    <text evidence="9">The sequence shown here is derived from an EMBL/GenBank/DDBJ whole genome shotgun (WGS) entry which is preliminary data.</text>
</comment>
<evidence type="ECO:0000259" key="8">
    <source>
        <dbReference type="PROSITE" id="PS51384"/>
    </source>
</evidence>
<dbReference type="CDD" id="cd06183">
    <property type="entry name" value="cyt_b5_reduct_like"/>
    <property type="match status" value="1"/>
</dbReference>
<dbReference type="GO" id="GO:0090524">
    <property type="term" value="F:cytochrome-b5 reductase activity, acting on NADH"/>
    <property type="evidence" value="ECO:0007669"/>
    <property type="project" value="UniProtKB-EC"/>
</dbReference>
<dbReference type="Pfam" id="PF00175">
    <property type="entry name" value="NAD_binding_1"/>
    <property type="match status" value="1"/>
</dbReference>
<keyword evidence="10" id="KW-1185">Reference proteome</keyword>
<gene>
    <name evidence="9" type="ORF">TEOVI_000531100</name>
</gene>
<feature type="binding site" evidence="6">
    <location>
        <position position="98"/>
    </location>
    <ligand>
        <name>FAD</name>
        <dbReference type="ChEBI" id="CHEBI:57692"/>
    </ligand>
</feature>
<comment type="catalytic activity">
    <reaction evidence="7">
        <text>2 Fe(III)-[cytochrome b5] + NADH = 2 Fe(II)-[cytochrome b5] + NAD(+) + H(+)</text>
        <dbReference type="Rhea" id="RHEA:46680"/>
        <dbReference type="Rhea" id="RHEA-COMP:10438"/>
        <dbReference type="Rhea" id="RHEA-COMP:10439"/>
        <dbReference type="ChEBI" id="CHEBI:15378"/>
        <dbReference type="ChEBI" id="CHEBI:29033"/>
        <dbReference type="ChEBI" id="CHEBI:29034"/>
        <dbReference type="ChEBI" id="CHEBI:57540"/>
        <dbReference type="ChEBI" id="CHEBI:57945"/>
        <dbReference type="EC" id="1.6.2.2"/>
    </reaction>
</comment>
<accession>A0A1G4I885</accession>
<dbReference type="SUPFAM" id="SSF52343">
    <property type="entry name" value="Ferredoxin reductase-like, C-terminal NADP-linked domain"/>
    <property type="match status" value="1"/>
</dbReference>
<evidence type="ECO:0000313" key="10">
    <source>
        <dbReference type="Proteomes" id="UP000195570"/>
    </source>
</evidence>
<dbReference type="SUPFAM" id="SSF63380">
    <property type="entry name" value="Riboflavin synthase domain-like"/>
    <property type="match status" value="1"/>
</dbReference>
<evidence type="ECO:0000256" key="4">
    <source>
        <dbReference type="ARBA" id="ARBA00023002"/>
    </source>
</evidence>
<feature type="binding site" evidence="6">
    <location>
        <position position="115"/>
    </location>
    <ligand>
        <name>FAD</name>
        <dbReference type="ChEBI" id="CHEBI:57692"/>
    </ligand>
</feature>
<dbReference type="InterPro" id="IPR001433">
    <property type="entry name" value="OxRdtase_FAD/NAD-bd"/>
</dbReference>
<sequence>MMLAVIVAFAVIFFVTLALAGRGLLPFYRYPPIALNPDVYQSFKLVKKTRVTHDSFIFRFALHASHQCLGLPTGHHIRFRVASKHNFTGTPQVVQHSYTPISSNDDKGFVDFLVKIYYKGSNPTFPNGGRLSQHLDSLSIGEAVEMLGPVGKFQYMGNGDYTVEMGKGEVKRQHVAGFAMVAGGTGITPMMQIIHAILKSPEDPTRLWLVYSNHTEEDILLRDALDEACKDPRVKVWHTLTRSAPPDWAYGRGRVNEEMLRTHLPPPQLEEGSVTVLLCGPPLMLQDAVKPNLLNIGYSQDNIFTF</sequence>
<dbReference type="AlphaFoldDB" id="A0A1G4I885"/>
<dbReference type="Proteomes" id="UP000195570">
    <property type="component" value="Unassembled WGS sequence"/>
</dbReference>
<dbReference type="InterPro" id="IPR001834">
    <property type="entry name" value="CBR-like"/>
</dbReference>
<comment type="similarity">
    <text evidence="7">Belongs to the flavoprotein pyridine nucleotide cytochrome reductase family.</text>
</comment>
<dbReference type="InterPro" id="IPR039261">
    <property type="entry name" value="FNR_nucleotide-bd"/>
</dbReference>
<dbReference type="GO" id="GO:0071949">
    <property type="term" value="F:FAD binding"/>
    <property type="evidence" value="ECO:0007669"/>
    <property type="project" value="TreeGrafter"/>
</dbReference>
<dbReference type="InterPro" id="IPR017927">
    <property type="entry name" value="FAD-bd_FR_type"/>
</dbReference>
<dbReference type="GeneID" id="92379251"/>
<name>A0A1G4I885_TRYEQ</name>
<comment type="cofactor">
    <cofactor evidence="1 6 7">
        <name>FAD</name>
        <dbReference type="ChEBI" id="CHEBI:57692"/>
    </cofactor>
</comment>
<evidence type="ECO:0000256" key="7">
    <source>
        <dbReference type="RuleBase" id="RU361226"/>
    </source>
</evidence>
<evidence type="ECO:0000256" key="5">
    <source>
        <dbReference type="ARBA" id="ARBA00023027"/>
    </source>
</evidence>
<evidence type="ECO:0000256" key="2">
    <source>
        <dbReference type="ARBA" id="ARBA00022630"/>
    </source>
</evidence>
<feature type="binding site" evidence="6">
    <location>
        <position position="132"/>
    </location>
    <ligand>
        <name>FAD</name>
        <dbReference type="ChEBI" id="CHEBI:57692"/>
    </ligand>
</feature>
<keyword evidence="3 6" id="KW-0274">FAD</keyword>
<feature type="binding site" evidence="6">
    <location>
        <position position="188"/>
    </location>
    <ligand>
        <name>FAD</name>
        <dbReference type="ChEBI" id="CHEBI:57692"/>
    </ligand>
</feature>
<dbReference type="Gene3D" id="2.40.30.10">
    <property type="entry name" value="Translation factors"/>
    <property type="match status" value="1"/>
</dbReference>
<dbReference type="EC" id="1.6.2.2" evidence="7"/>
<dbReference type="Pfam" id="PF00970">
    <property type="entry name" value="FAD_binding_6"/>
    <property type="match status" value="1"/>
</dbReference>
<dbReference type="PRINTS" id="PR00406">
    <property type="entry name" value="CYTB5RDTASE"/>
</dbReference>
<dbReference type="PANTHER" id="PTHR19370">
    <property type="entry name" value="NADH-CYTOCHROME B5 REDUCTASE"/>
    <property type="match status" value="1"/>
</dbReference>
<organism evidence="9 10">
    <name type="scientific">Trypanosoma equiperdum</name>
    <dbReference type="NCBI Taxonomy" id="5694"/>
    <lineage>
        <taxon>Eukaryota</taxon>
        <taxon>Discoba</taxon>
        <taxon>Euglenozoa</taxon>
        <taxon>Kinetoplastea</taxon>
        <taxon>Metakinetoplastina</taxon>
        <taxon>Trypanosomatida</taxon>
        <taxon>Trypanosomatidae</taxon>
        <taxon>Trypanosoma</taxon>
    </lineage>
</organism>
<dbReference type="EMBL" id="CZPT02000912">
    <property type="protein sequence ID" value="SCU68162.1"/>
    <property type="molecule type" value="Genomic_DNA"/>
</dbReference>
<proteinExistence type="inferred from homology"/>
<protein>
    <recommendedName>
        <fullName evidence="7">NADH-cytochrome b5 reductase</fullName>
        <ecNumber evidence="7">1.6.2.2</ecNumber>
    </recommendedName>
</protein>
<dbReference type="Gene3D" id="3.40.50.80">
    <property type="entry name" value="Nucleotide-binding domain of ferredoxin-NADP reductase (FNR) module"/>
    <property type="match status" value="1"/>
</dbReference>
<evidence type="ECO:0000313" key="9">
    <source>
        <dbReference type="EMBL" id="SCU68162.1"/>
    </source>
</evidence>
<dbReference type="PANTHER" id="PTHR19370:SF185">
    <property type="entry name" value="NADH-CYTOCHROME B5 REDUCTASE"/>
    <property type="match status" value="1"/>
</dbReference>
<evidence type="ECO:0000256" key="3">
    <source>
        <dbReference type="ARBA" id="ARBA00022827"/>
    </source>
</evidence>
<feature type="binding site" evidence="6">
    <location>
        <position position="113"/>
    </location>
    <ligand>
        <name>FAD</name>
        <dbReference type="ChEBI" id="CHEBI:57692"/>
    </ligand>
</feature>
<feature type="domain" description="FAD-binding FR-type" evidence="8">
    <location>
        <begin position="38"/>
        <end position="156"/>
    </location>
</feature>
<keyword evidence="5 7" id="KW-0520">NAD</keyword>
<evidence type="ECO:0000256" key="1">
    <source>
        <dbReference type="ARBA" id="ARBA00001974"/>
    </source>
</evidence>
<dbReference type="VEuPathDB" id="TriTrypDB:TEOVI_000531100"/>
<dbReference type="RefSeq" id="XP_067079370.1">
    <property type="nucleotide sequence ID" value="XM_067223269.1"/>
</dbReference>
<dbReference type="PRINTS" id="PR00371">
    <property type="entry name" value="FPNCR"/>
</dbReference>
<dbReference type="InterPro" id="IPR017938">
    <property type="entry name" value="Riboflavin_synthase-like_b-brl"/>
</dbReference>
<evidence type="ECO:0000256" key="6">
    <source>
        <dbReference type="PIRSR" id="PIRSR601834-1"/>
    </source>
</evidence>
<reference evidence="9" key="1">
    <citation type="submission" date="2016-09" db="EMBL/GenBank/DDBJ databases">
        <authorList>
            <person name="Hebert L."/>
            <person name="Moumen B."/>
        </authorList>
    </citation>
    <scope>NUCLEOTIDE SEQUENCE [LARGE SCALE GENOMIC DNA]</scope>
    <source>
        <strain evidence="9">OVI</strain>
    </source>
</reference>
<keyword evidence="2 6" id="KW-0285">Flavoprotein</keyword>
<dbReference type="FunFam" id="2.40.30.10:FF:000021">
    <property type="entry name" value="NADH-cytochrome b5 reductase"/>
    <property type="match status" value="1"/>
</dbReference>
<dbReference type="InterPro" id="IPR001709">
    <property type="entry name" value="Flavoprot_Pyr_Nucl_cyt_Rdtase"/>
</dbReference>
<keyword evidence="4 7" id="KW-0560">Oxidoreductase</keyword>
<dbReference type="InterPro" id="IPR008333">
    <property type="entry name" value="Cbr1-like_FAD-bd_dom"/>
</dbReference>